<evidence type="ECO:0000256" key="1">
    <source>
        <dbReference type="SAM" id="Phobius"/>
    </source>
</evidence>
<dbReference type="STRING" id="913774.A0A0C3GX42"/>
<keyword evidence="3" id="KW-1185">Reference proteome</keyword>
<keyword evidence="1" id="KW-1133">Transmembrane helix</keyword>
<dbReference type="Proteomes" id="UP000054321">
    <property type="component" value="Unassembled WGS sequence"/>
</dbReference>
<dbReference type="EMBL" id="KN832877">
    <property type="protein sequence ID" value="KIN00616.1"/>
    <property type="molecule type" value="Genomic_DNA"/>
</dbReference>
<accession>A0A0C3GX42</accession>
<proteinExistence type="predicted"/>
<sequence>MANILSSLVILGFSIWAIFSIHIFAANNGTLSLFGSIVDSGIFPDGTPLTPITTNGRYPKLDWQIKAPAAFLWHFGDGLHPDNSLAGLLFAGAWSASWILIVLEGFRKCNRRRIISYISIWGVFQFNHSNALITPIWLALHLLTSPSAVRPSPDDVSIDSIDLLVLPASFVIGFVVPLAPVMLPFSVISVRMKQTAMGWYQQWPLWISIPHYILAAALRSTSVPSKVAGEKIQLILYRSVYIFAFAFAVLTHLPVMVLSFTAALWPALFSHEFVHLLQPKHLLVPANPFSGVKAENLAQGMFWLIQWDYFSGYLAPAVWGLILYRRVGLEQGKKSSWESCLKRAAIYALLAGPIGVAVGMIWERDEILFGQSQEIKSEEPKLAGDNK</sequence>
<feature type="transmembrane region" description="Helical" evidence="1">
    <location>
        <begin position="301"/>
        <end position="324"/>
    </location>
</feature>
<feature type="transmembrane region" description="Helical" evidence="1">
    <location>
        <begin position="118"/>
        <end position="143"/>
    </location>
</feature>
<reference evidence="2 3" key="1">
    <citation type="submission" date="2014-04" db="EMBL/GenBank/DDBJ databases">
        <authorList>
            <consortium name="DOE Joint Genome Institute"/>
            <person name="Kuo A."/>
            <person name="Martino E."/>
            <person name="Perotto S."/>
            <person name="Kohler A."/>
            <person name="Nagy L.G."/>
            <person name="Floudas D."/>
            <person name="Copeland A."/>
            <person name="Barry K.W."/>
            <person name="Cichocki N."/>
            <person name="Veneault-Fourrey C."/>
            <person name="LaButti K."/>
            <person name="Lindquist E.A."/>
            <person name="Lipzen A."/>
            <person name="Lundell T."/>
            <person name="Morin E."/>
            <person name="Murat C."/>
            <person name="Sun H."/>
            <person name="Tunlid A."/>
            <person name="Henrissat B."/>
            <person name="Grigoriev I.V."/>
            <person name="Hibbett D.S."/>
            <person name="Martin F."/>
            <person name="Nordberg H.P."/>
            <person name="Cantor M.N."/>
            <person name="Hua S.X."/>
        </authorList>
    </citation>
    <scope>NUCLEOTIDE SEQUENCE [LARGE SCALE GENOMIC DNA]</scope>
    <source>
        <strain evidence="2 3">Zn</strain>
    </source>
</reference>
<feature type="transmembrane region" description="Helical" evidence="1">
    <location>
        <begin position="240"/>
        <end position="265"/>
    </location>
</feature>
<evidence type="ECO:0000313" key="2">
    <source>
        <dbReference type="EMBL" id="KIN00616.1"/>
    </source>
</evidence>
<keyword evidence="1" id="KW-0472">Membrane</keyword>
<dbReference type="OrthoDB" id="1669814at2759"/>
<feature type="transmembrane region" description="Helical" evidence="1">
    <location>
        <begin position="85"/>
        <end position="106"/>
    </location>
</feature>
<feature type="transmembrane region" description="Helical" evidence="1">
    <location>
        <begin position="163"/>
        <end position="188"/>
    </location>
</feature>
<organism evidence="2 3">
    <name type="scientific">Oidiodendron maius (strain Zn)</name>
    <dbReference type="NCBI Taxonomy" id="913774"/>
    <lineage>
        <taxon>Eukaryota</taxon>
        <taxon>Fungi</taxon>
        <taxon>Dikarya</taxon>
        <taxon>Ascomycota</taxon>
        <taxon>Pezizomycotina</taxon>
        <taxon>Leotiomycetes</taxon>
        <taxon>Leotiomycetes incertae sedis</taxon>
        <taxon>Myxotrichaceae</taxon>
        <taxon>Oidiodendron</taxon>
    </lineage>
</organism>
<evidence type="ECO:0000313" key="3">
    <source>
        <dbReference type="Proteomes" id="UP000054321"/>
    </source>
</evidence>
<protein>
    <submittedName>
        <fullName evidence="2">Uncharacterized protein</fullName>
    </submittedName>
</protein>
<feature type="transmembrane region" description="Helical" evidence="1">
    <location>
        <begin position="7"/>
        <end position="25"/>
    </location>
</feature>
<dbReference type="InParanoid" id="A0A0C3GX42"/>
<dbReference type="HOGENOM" id="CLU_038717_0_0_1"/>
<name>A0A0C3GX42_OIDMZ</name>
<gene>
    <name evidence="2" type="ORF">OIDMADRAFT_146037</name>
</gene>
<dbReference type="AlphaFoldDB" id="A0A0C3GX42"/>
<reference evidence="3" key="2">
    <citation type="submission" date="2015-01" db="EMBL/GenBank/DDBJ databases">
        <title>Evolutionary Origins and Diversification of the Mycorrhizal Mutualists.</title>
        <authorList>
            <consortium name="DOE Joint Genome Institute"/>
            <consortium name="Mycorrhizal Genomics Consortium"/>
            <person name="Kohler A."/>
            <person name="Kuo A."/>
            <person name="Nagy L.G."/>
            <person name="Floudas D."/>
            <person name="Copeland A."/>
            <person name="Barry K.W."/>
            <person name="Cichocki N."/>
            <person name="Veneault-Fourrey C."/>
            <person name="LaButti K."/>
            <person name="Lindquist E.A."/>
            <person name="Lipzen A."/>
            <person name="Lundell T."/>
            <person name="Morin E."/>
            <person name="Murat C."/>
            <person name="Riley R."/>
            <person name="Ohm R."/>
            <person name="Sun H."/>
            <person name="Tunlid A."/>
            <person name="Henrissat B."/>
            <person name="Grigoriev I.V."/>
            <person name="Hibbett D.S."/>
            <person name="Martin F."/>
        </authorList>
    </citation>
    <scope>NUCLEOTIDE SEQUENCE [LARGE SCALE GENOMIC DNA]</scope>
    <source>
        <strain evidence="3">Zn</strain>
    </source>
</reference>
<feature type="transmembrane region" description="Helical" evidence="1">
    <location>
        <begin position="344"/>
        <end position="362"/>
    </location>
</feature>
<keyword evidence="1" id="KW-0812">Transmembrane</keyword>